<dbReference type="Proteomes" id="UP000499080">
    <property type="component" value="Unassembled WGS sequence"/>
</dbReference>
<accession>A0A4Y2JVJ1</accession>
<sequence>MGIVMHEDDTITQYARAVLRWPSDFFLFPKLKEQLSGTRLSSESENGCRELAQWAGTWVDSDNSRVKSFVTGLSGTLTDCPKARFVEFPLPYQEVWRIPLDILQEPLPVLLETTQYLSPQVQAQEKLPAVRNIALVAQETFAVRAARNFGLISRDTFAVRTARNFVLFVRESFVVRAAQNFVLFVRESFAVRAAQEAIVVAPRKTIFGSTW</sequence>
<evidence type="ECO:0000313" key="1">
    <source>
        <dbReference type="EMBL" id="GBM94070.1"/>
    </source>
</evidence>
<gene>
    <name evidence="1" type="ORF">AVEN_252040_1</name>
</gene>
<name>A0A4Y2JVJ1_ARAVE</name>
<proteinExistence type="predicted"/>
<protein>
    <submittedName>
        <fullName evidence="1">Uncharacterized protein</fullName>
    </submittedName>
</protein>
<comment type="caution">
    <text evidence="1">The sequence shown here is derived from an EMBL/GenBank/DDBJ whole genome shotgun (WGS) entry which is preliminary data.</text>
</comment>
<reference evidence="1 2" key="1">
    <citation type="journal article" date="2019" name="Sci. Rep.">
        <title>Orb-weaving spider Araneus ventricosus genome elucidates the spidroin gene catalogue.</title>
        <authorList>
            <person name="Kono N."/>
            <person name="Nakamura H."/>
            <person name="Ohtoshi R."/>
            <person name="Moran D.A.P."/>
            <person name="Shinohara A."/>
            <person name="Yoshida Y."/>
            <person name="Fujiwara M."/>
            <person name="Mori M."/>
            <person name="Tomita M."/>
            <person name="Arakawa K."/>
        </authorList>
    </citation>
    <scope>NUCLEOTIDE SEQUENCE [LARGE SCALE GENOMIC DNA]</scope>
</reference>
<dbReference type="AlphaFoldDB" id="A0A4Y2JVJ1"/>
<organism evidence="1 2">
    <name type="scientific">Araneus ventricosus</name>
    <name type="common">Orbweaver spider</name>
    <name type="synonym">Epeira ventricosa</name>
    <dbReference type="NCBI Taxonomy" id="182803"/>
    <lineage>
        <taxon>Eukaryota</taxon>
        <taxon>Metazoa</taxon>
        <taxon>Ecdysozoa</taxon>
        <taxon>Arthropoda</taxon>
        <taxon>Chelicerata</taxon>
        <taxon>Arachnida</taxon>
        <taxon>Araneae</taxon>
        <taxon>Araneomorphae</taxon>
        <taxon>Entelegynae</taxon>
        <taxon>Araneoidea</taxon>
        <taxon>Araneidae</taxon>
        <taxon>Araneus</taxon>
    </lineage>
</organism>
<keyword evidence="2" id="KW-1185">Reference proteome</keyword>
<dbReference type="EMBL" id="BGPR01003933">
    <property type="protein sequence ID" value="GBM94070.1"/>
    <property type="molecule type" value="Genomic_DNA"/>
</dbReference>
<evidence type="ECO:0000313" key="2">
    <source>
        <dbReference type="Proteomes" id="UP000499080"/>
    </source>
</evidence>